<evidence type="ECO:0000256" key="6">
    <source>
        <dbReference type="ARBA" id="ARBA00023136"/>
    </source>
</evidence>
<dbReference type="InterPro" id="IPR002758">
    <property type="entry name" value="Cation_antiport_E"/>
</dbReference>
<evidence type="ECO:0008006" key="10">
    <source>
        <dbReference type="Google" id="ProtNLM"/>
    </source>
</evidence>
<evidence type="ECO:0000256" key="3">
    <source>
        <dbReference type="ARBA" id="ARBA00022475"/>
    </source>
</evidence>
<evidence type="ECO:0000256" key="4">
    <source>
        <dbReference type="ARBA" id="ARBA00022692"/>
    </source>
</evidence>
<dbReference type="PANTHER" id="PTHR34584">
    <property type="entry name" value="NA(+)/H(+) ANTIPORTER SUBUNIT E1"/>
    <property type="match status" value="1"/>
</dbReference>
<gene>
    <name evidence="8" type="ORF">BWK72_07605</name>
</gene>
<organism evidence="8 9">
    <name type="scientific">Rhodoferax ferrireducens</name>
    <dbReference type="NCBI Taxonomy" id="192843"/>
    <lineage>
        <taxon>Bacteria</taxon>
        <taxon>Pseudomonadati</taxon>
        <taxon>Pseudomonadota</taxon>
        <taxon>Betaproteobacteria</taxon>
        <taxon>Burkholderiales</taxon>
        <taxon>Comamonadaceae</taxon>
        <taxon>Rhodoferax</taxon>
    </lineage>
</organism>
<feature type="transmembrane region" description="Helical" evidence="7">
    <location>
        <begin position="31"/>
        <end position="51"/>
    </location>
</feature>
<dbReference type="PIRSF" id="PIRSF019239">
    <property type="entry name" value="MrpE"/>
    <property type="match status" value="1"/>
</dbReference>
<evidence type="ECO:0000313" key="9">
    <source>
        <dbReference type="Proteomes" id="UP000192505"/>
    </source>
</evidence>
<evidence type="ECO:0000256" key="1">
    <source>
        <dbReference type="ARBA" id="ARBA00004651"/>
    </source>
</evidence>
<comment type="subcellular location">
    <subcellularLocation>
        <location evidence="1">Cell membrane</location>
        <topology evidence="1">Multi-pass membrane protein</topology>
    </subcellularLocation>
</comment>
<evidence type="ECO:0000313" key="8">
    <source>
        <dbReference type="EMBL" id="OQW88806.1"/>
    </source>
</evidence>
<protein>
    <recommendedName>
        <fullName evidence="10">Na+/H+ antiporter subunit E</fullName>
    </recommendedName>
</protein>
<feature type="transmembrane region" description="Helical" evidence="7">
    <location>
        <begin position="7"/>
        <end position="25"/>
    </location>
</feature>
<sequence length="165" mass="18125">MSRTREFVVLFGTLLIFWVLLNNSVAGDVLLVGAVAALVITLMFNNGLGLFSEFRFTPKAILMVPVFLAYFLKELVKSNLKLATVVLSPELPVKPGIVKVHTKLKSRMGRLLLTNSITLTPGTLTVDIVGQDLYIHWVTVESVDIDAATASIVAGFEHYLEVMYG</sequence>
<dbReference type="AlphaFoldDB" id="A0A1W9KX92"/>
<comment type="caution">
    <text evidence="8">The sequence shown here is derived from an EMBL/GenBank/DDBJ whole genome shotgun (WGS) entry which is preliminary data.</text>
</comment>
<dbReference type="GO" id="GO:0008324">
    <property type="term" value="F:monoatomic cation transmembrane transporter activity"/>
    <property type="evidence" value="ECO:0007669"/>
    <property type="project" value="InterPro"/>
</dbReference>
<reference evidence="8 9" key="1">
    <citation type="submission" date="2017-01" db="EMBL/GenBank/DDBJ databases">
        <title>Novel large sulfur bacteria in the metagenomes of groundwater-fed chemosynthetic microbial mats in the Lake Huron basin.</title>
        <authorList>
            <person name="Sharrar A.M."/>
            <person name="Flood B.E."/>
            <person name="Bailey J.V."/>
            <person name="Jones D.S."/>
            <person name="Biddanda B."/>
            <person name="Ruberg S.A."/>
            <person name="Marcus D.N."/>
            <person name="Dick G.J."/>
        </authorList>
    </citation>
    <scope>NUCLEOTIDE SEQUENCE [LARGE SCALE GENOMIC DNA]</scope>
    <source>
        <strain evidence="8">A7</strain>
    </source>
</reference>
<keyword evidence="4 7" id="KW-0812">Transmembrane</keyword>
<dbReference type="EMBL" id="MTEI01000003">
    <property type="protein sequence ID" value="OQW88806.1"/>
    <property type="molecule type" value="Genomic_DNA"/>
</dbReference>
<evidence type="ECO:0000256" key="5">
    <source>
        <dbReference type="ARBA" id="ARBA00022989"/>
    </source>
</evidence>
<keyword evidence="6 7" id="KW-0472">Membrane</keyword>
<keyword evidence="3" id="KW-1003">Cell membrane</keyword>
<evidence type="ECO:0000256" key="2">
    <source>
        <dbReference type="ARBA" id="ARBA00006228"/>
    </source>
</evidence>
<evidence type="ECO:0000256" key="7">
    <source>
        <dbReference type="SAM" id="Phobius"/>
    </source>
</evidence>
<dbReference type="Pfam" id="PF01899">
    <property type="entry name" value="MNHE"/>
    <property type="match status" value="1"/>
</dbReference>
<dbReference type="PANTHER" id="PTHR34584:SF1">
    <property type="entry name" value="NA(+)_H(+) ANTIPORTER SUBUNIT E1"/>
    <property type="match status" value="1"/>
</dbReference>
<keyword evidence="5 7" id="KW-1133">Transmembrane helix</keyword>
<dbReference type="Proteomes" id="UP000192505">
    <property type="component" value="Unassembled WGS sequence"/>
</dbReference>
<name>A0A1W9KX92_9BURK</name>
<accession>A0A1W9KX92</accession>
<dbReference type="GO" id="GO:0005886">
    <property type="term" value="C:plasma membrane"/>
    <property type="evidence" value="ECO:0007669"/>
    <property type="project" value="UniProtKB-SubCell"/>
</dbReference>
<comment type="similarity">
    <text evidence="2">Belongs to the CPA3 antiporters (TC 2.A.63) subunit E family.</text>
</comment>
<proteinExistence type="inferred from homology"/>